<dbReference type="Pfam" id="PF10979">
    <property type="entry name" value="DUF2786"/>
    <property type="match status" value="1"/>
</dbReference>
<gene>
    <name evidence="3" type="ORF">MON41_20225</name>
</gene>
<evidence type="ECO:0000313" key="4">
    <source>
        <dbReference type="Proteomes" id="UP001201985"/>
    </source>
</evidence>
<evidence type="ECO:0000259" key="1">
    <source>
        <dbReference type="Pfam" id="PF10979"/>
    </source>
</evidence>
<dbReference type="EMBL" id="JALBUU010000079">
    <property type="protein sequence ID" value="MCI0755998.1"/>
    <property type="molecule type" value="Genomic_DNA"/>
</dbReference>
<evidence type="ECO:0000259" key="2">
    <source>
        <dbReference type="Pfam" id="PF23771"/>
    </source>
</evidence>
<feature type="domain" description="DUF7168" evidence="2">
    <location>
        <begin position="56"/>
        <end position="171"/>
    </location>
</feature>
<proteinExistence type="predicted"/>
<evidence type="ECO:0000313" key="3">
    <source>
        <dbReference type="EMBL" id="MCI0755998.1"/>
    </source>
</evidence>
<dbReference type="InterPro" id="IPR055592">
    <property type="entry name" value="DUF7168"/>
</dbReference>
<dbReference type="Proteomes" id="UP001201985">
    <property type="component" value="Unassembled WGS sequence"/>
</dbReference>
<reference evidence="3 4" key="1">
    <citation type="submission" date="2022-03" db="EMBL/GenBank/DDBJ databases">
        <title>Complete genome analysis of Roseomonas KG 17.1 : a prolific producer of plant growth promoters.</title>
        <authorList>
            <person name="Saadouli I."/>
            <person name="Najjari A."/>
            <person name="Mosbah A."/>
            <person name="Ouzari H.I."/>
        </authorList>
    </citation>
    <scope>NUCLEOTIDE SEQUENCE [LARGE SCALE GENOMIC DNA]</scope>
    <source>
        <strain evidence="3 4">KG17-1</strain>
    </source>
</reference>
<name>A0ABS9W9V0_9PROT</name>
<dbReference type="RefSeq" id="WP_120008870.1">
    <property type="nucleotide sequence ID" value="NZ_JALBUU010000079.1"/>
</dbReference>
<feature type="domain" description="DUF2786" evidence="1">
    <location>
        <begin position="9"/>
        <end position="49"/>
    </location>
</feature>
<organism evidence="3 4">
    <name type="scientific">Teichococcus vastitatis</name>
    <dbReference type="NCBI Taxonomy" id="2307076"/>
    <lineage>
        <taxon>Bacteria</taxon>
        <taxon>Pseudomonadati</taxon>
        <taxon>Pseudomonadota</taxon>
        <taxon>Alphaproteobacteria</taxon>
        <taxon>Acetobacterales</taxon>
        <taxon>Roseomonadaceae</taxon>
        <taxon>Roseomonas</taxon>
    </lineage>
</organism>
<keyword evidence="4" id="KW-1185">Reference proteome</keyword>
<protein>
    <submittedName>
        <fullName evidence="3">DUF2786 domain-containing protein</fullName>
    </submittedName>
</protein>
<dbReference type="InterPro" id="IPR024498">
    <property type="entry name" value="DUF2786"/>
</dbReference>
<accession>A0ABS9W9V0</accession>
<comment type="caution">
    <text evidence="3">The sequence shown here is derived from an EMBL/GenBank/DDBJ whole genome shotgun (WGS) entry which is preliminary data.</text>
</comment>
<sequence length="240" mass="27141">MTQMAERERVKARIRLLVARTVENGCTEAEALAAAEMVGRLLHQFALTMDEVTLRESACVQRRIAWPTTRRRPVDGCVPALARFCDCKVWIDRQQGAAAYIFFGMAEDVELVAYLYEIILRGIQGATKDFRAARPELKGGALVSAQRRYQTGMAARLAERLEALRQMRHTEFRQQHARGGALILVKDQAVEAAFRATAVRLVSTRRGMVRADDAYHQGYAAGEGINLNRPLRRQDRDRIR</sequence>
<dbReference type="Pfam" id="PF23771">
    <property type="entry name" value="DUF7168"/>
    <property type="match status" value="1"/>
</dbReference>